<dbReference type="EMBL" id="JAWHQM010000045">
    <property type="protein sequence ID" value="KAK5634820.1"/>
    <property type="molecule type" value="Genomic_DNA"/>
</dbReference>
<gene>
    <name evidence="1" type="ORF">RRF57_010533</name>
</gene>
<name>A0AAN7Z2U4_9PEZI</name>
<comment type="caution">
    <text evidence="1">The sequence shown here is derived from an EMBL/GenBank/DDBJ whole genome shotgun (WGS) entry which is preliminary data.</text>
</comment>
<evidence type="ECO:0000313" key="1">
    <source>
        <dbReference type="EMBL" id="KAK5634820.1"/>
    </source>
</evidence>
<reference evidence="1 2" key="1">
    <citation type="submission" date="2023-10" db="EMBL/GenBank/DDBJ databases">
        <title>Draft genome sequence of Xylaria bambusicola isolate GMP-LS, the root and basal stem rot pathogen of sugarcane in Indonesia.</title>
        <authorList>
            <person name="Selvaraj P."/>
            <person name="Muralishankar V."/>
            <person name="Muruganantham S."/>
            <person name="Sp S."/>
            <person name="Haryani S."/>
            <person name="Lau K.J.X."/>
            <person name="Naqvi N.I."/>
        </authorList>
    </citation>
    <scope>NUCLEOTIDE SEQUENCE [LARGE SCALE GENOMIC DNA]</scope>
    <source>
        <strain evidence="1">GMP-LS</strain>
    </source>
</reference>
<protein>
    <submittedName>
        <fullName evidence="1">Uncharacterized protein</fullName>
    </submittedName>
</protein>
<organism evidence="1 2">
    <name type="scientific">Xylaria bambusicola</name>
    <dbReference type="NCBI Taxonomy" id="326684"/>
    <lineage>
        <taxon>Eukaryota</taxon>
        <taxon>Fungi</taxon>
        <taxon>Dikarya</taxon>
        <taxon>Ascomycota</taxon>
        <taxon>Pezizomycotina</taxon>
        <taxon>Sordariomycetes</taxon>
        <taxon>Xylariomycetidae</taxon>
        <taxon>Xylariales</taxon>
        <taxon>Xylariaceae</taxon>
        <taxon>Xylaria</taxon>
    </lineage>
</organism>
<proteinExistence type="predicted"/>
<keyword evidence="2" id="KW-1185">Reference proteome</keyword>
<dbReference type="Proteomes" id="UP001305414">
    <property type="component" value="Unassembled WGS sequence"/>
</dbReference>
<accession>A0AAN7Z2U4</accession>
<evidence type="ECO:0000313" key="2">
    <source>
        <dbReference type="Proteomes" id="UP001305414"/>
    </source>
</evidence>
<sequence length="62" mass="7042">MKTATSTEQSTDNSWAFLNRPPLRFKKVLPKQIDTLAGVLNNWRDSALKRMAAHNVAFNRIA</sequence>
<dbReference type="AlphaFoldDB" id="A0AAN7Z2U4"/>